<keyword evidence="2 4" id="KW-0689">Ribosomal protein</keyword>
<dbReference type="GO" id="GO:0022625">
    <property type="term" value="C:cytosolic large ribosomal subunit"/>
    <property type="evidence" value="ECO:0007669"/>
    <property type="project" value="TreeGrafter"/>
</dbReference>
<proteinExistence type="inferred from homology"/>
<evidence type="ECO:0000256" key="4">
    <source>
        <dbReference type="HAMAP-Rule" id="MF_00329"/>
    </source>
</evidence>
<dbReference type="PANTHER" id="PTHR10934">
    <property type="entry name" value="60S RIBOSOMAL PROTEIN L18"/>
    <property type="match status" value="1"/>
</dbReference>
<dbReference type="HAMAP" id="MF_00329">
    <property type="entry name" value="Ribosomal_eL18"/>
    <property type="match status" value="1"/>
</dbReference>
<dbReference type="InParanoid" id="D1YZ47"/>
<sequence length="120" mass="13295">MKALKKTNPRLSKLIFDLKAQSREHNVALWRDIAERFEKPARHYAAVNISKINRYSKENETILVPGKVLGTGVIDHPVTVAALNFSVAAEELISGANGKCMSIEQLMKTNPAGKGVRIIR</sequence>
<gene>
    <name evidence="4 6" type="primary">rpl18e</name>
    <name evidence="6" type="ordered locus">MCP_1647</name>
</gene>
<evidence type="ECO:0000256" key="3">
    <source>
        <dbReference type="ARBA" id="ARBA00023274"/>
    </source>
</evidence>
<dbReference type="InterPro" id="IPR000039">
    <property type="entry name" value="Ribosomal_eL18"/>
</dbReference>
<organism evidence="6 7">
    <name type="scientific">Methanocella paludicola (strain DSM 17711 / JCM 13418 / NBRC 101707 / SANAE)</name>
    <dbReference type="NCBI Taxonomy" id="304371"/>
    <lineage>
        <taxon>Archaea</taxon>
        <taxon>Methanobacteriati</taxon>
        <taxon>Methanobacteriota</taxon>
        <taxon>Stenosarchaea group</taxon>
        <taxon>Methanomicrobia</taxon>
        <taxon>Methanocellales</taxon>
        <taxon>Methanocellaceae</taxon>
        <taxon>Methanocella</taxon>
    </lineage>
</organism>
<protein>
    <recommendedName>
        <fullName evidence="4">Large ribosomal subunit protein eL18</fullName>
    </recommendedName>
</protein>
<keyword evidence="3 4" id="KW-0687">Ribonucleoprotein</keyword>
<keyword evidence="7" id="KW-1185">Reference proteome</keyword>
<accession>D1YZ47</accession>
<dbReference type="STRING" id="304371.MCP_1647"/>
<dbReference type="KEGG" id="mpd:MCP_1647"/>
<reference evidence="6 7" key="1">
    <citation type="journal article" date="2007" name="Appl. Environ. Microbiol.">
        <title>Isolation of key methanogens for global methane emission from rice paddy fields: a novel isolate affiliated with the clone cluster rice cluster I.</title>
        <authorList>
            <person name="Sakai S."/>
            <person name="Imachi H."/>
            <person name="Sekiguchi Y."/>
            <person name="Ohashi A."/>
            <person name="Harada H."/>
            <person name="Kamagata Y."/>
        </authorList>
    </citation>
    <scope>NUCLEOTIDE SEQUENCE [LARGE SCALE GENOMIC DNA]</scope>
    <source>
        <strain evidence="7">DSM 17711 / JCM 13418 / NBRC 101707 / SANAE</strain>
    </source>
</reference>
<reference evidence="6 7" key="2">
    <citation type="journal article" date="2008" name="Int. J. Syst. Evol. Microbiol.">
        <title>Methanocella paludicola gen. nov., sp. nov., a methane-producing archaeon, the first isolate of the lineage 'Rice Cluster I', and proposal of the new archaeal order Methanocellales ord. nov.</title>
        <authorList>
            <person name="Sakai S."/>
            <person name="Imachi H."/>
            <person name="Hanada S."/>
            <person name="Ohashi A."/>
            <person name="Harada H."/>
            <person name="Kamagata Y."/>
        </authorList>
    </citation>
    <scope>NUCLEOTIDE SEQUENCE [LARGE SCALE GENOMIC DNA]</scope>
    <source>
        <strain evidence="7">DSM 17711 / JCM 13418 / NBRC 101707 / SANAE</strain>
    </source>
</reference>
<dbReference type="eggNOG" id="arCOG00780">
    <property type="taxonomic scope" value="Archaea"/>
</dbReference>
<dbReference type="AlphaFoldDB" id="D1YZ47"/>
<dbReference type="GO" id="GO:0003723">
    <property type="term" value="F:RNA binding"/>
    <property type="evidence" value="ECO:0007669"/>
    <property type="project" value="TreeGrafter"/>
</dbReference>
<comment type="similarity">
    <text evidence="1 4">Belongs to the eukaryotic ribosomal protein eL18 family.</text>
</comment>
<evidence type="ECO:0000313" key="7">
    <source>
        <dbReference type="Proteomes" id="UP000001882"/>
    </source>
</evidence>
<dbReference type="InterPro" id="IPR022947">
    <property type="entry name" value="Ribosomal_eL18_arc"/>
</dbReference>
<dbReference type="Proteomes" id="UP000001882">
    <property type="component" value="Chromosome"/>
</dbReference>
<dbReference type="PATRIC" id="fig|304371.9.peg.1679"/>
<dbReference type="GeneID" id="8683104"/>
<evidence type="ECO:0000259" key="5">
    <source>
        <dbReference type="Pfam" id="PF17135"/>
    </source>
</evidence>
<dbReference type="FunCoup" id="D1YZ47">
    <property type="interactions" value="136"/>
</dbReference>
<evidence type="ECO:0000256" key="2">
    <source>
        <dbReference type="ARBA" id="ARBA00022980"/>
    </source>
</evidence>
<name>D1YZ47_METPS</name>
<feature type="domain" description="Large ribosomal subunit protein uL15/eL18" evidence="5">
    <location>
        <begin position="19"/>
        <end position="120"/>
    </location>
</feature>
<dbReference type="Pfam" id="PF17135">
    <property type="entry name" value="Ribosomal_L18"/>
    <property type="match status" value="1"/>
</dbReference>
<dbReference type="InterPro" id="IPR021131">
    <property type="entry name" value="Ribosomal_uL15/eL18"/>
</dbReference>
<dbReference type="PANTHER" id="PTHR10934:SF2">
    <property type="entry name" value="LARGE RIBOSOMAL SUBUNIT PROTEIN EL18"/>
    <property type="match status" value="1"/>
</dbReference>
<evidence type="ECO:0000313" key="6">
    <source>
        <dbReference type="EMBL" id="BAI61719.1"/>
    </source>
</evidence>
<dbReference type="OrthoDB" id="11309at2157"/>
<reference evidence="7" key="3">
    <citation type="journal article" date="2011" name="PLoS ONE">
        <title>Genome sequence of a mesophilic hydrogenotrophic methanogen Methanocella paludicola, the first cultivated representative of the order Methanocellales.</title>
        <authorList>
            <person name="Sakai S."/>
            <person name="Takaki Y."/>
            <person name="Shimamura S."/>
            <person name="Sekine M."/>
            <person name="Tajima T."/>
            <person name="Kosugi H."/>
            <person name="Ichikawa N."/>
            <person name="Tasumi E."/>
            <person name="Hiraki A.T."/>
            <person name="Shimizu A."/>
            <person name="Kato Y."/>
            <person name="Nishiko R."/>
            <person name="Mori K."/>
            <person name="Fujita N."/>
            <person name="Imachi H."/>
            <person name="Takai K."/>
        </authorList>
    </citation>
    <scope>NUCLEOTIDE SEQUENCE [LARGE SCALE GENOMIC DNA]</scope>
    <source>
        <strain evidence="7">DSM 17711 / JCM 13418 / NBRC 101707 / SANAE</strain>
    </source>
</reference>
<dbReference type="InterPro" id="IPR036227">
    <property type="entry name" value="Ribosomal_uL15/eL18_sf"/>
</dbReference>
<dbReference type="NCBIfam" id="NF003079">
    <property type="entry name" value="PRK04005.1"/>
    <property type="match status" value="1"/>
</dbReference>
<dbReference type="RefSeq" id="WP_012900398.1">
    <property type="nucleotide sequence ID" value="NC_013665.1"/>
</dbReference>
<evidence type="ECO:0000256" key="1">
    <source>
        <dbReference type="ARBA" id="ARBA00006815"/>
    </source>
</evidence>
<dbReference type="GO" id="GO:0006412">
    <property type="term" value="P:translation"/>
    <property type="evidence" value="ECO:0007669"/>
    <property type="project" value="UniProtKB-UniRule"/>
</dbReference>
<dbReference type="GO" id="GO:0003735">
    <property type="term" value="F:structural constituent of ribosome"/>
    <property type="evidence" value="ECO:0007669"/>
    <property type="project" value="InterPro"/>
</dbReference>
<dbReference type="SUPFAM" id="SSF52080">
    <property type="entry name" value="Ribosomal proteins L15p and L18e"/>
    <property type="match status" value="1"/>
</dbReference>
<dbReference type="Gene3D" id="3.100.10.10">
    <property type="match status" value="1"/>
</dbReference>
<dbReference type="EMBL" id="AP011532">
    <property type="protein sequence ID" value="BAI61719.1"/>
    <property type="molecule type" value="Genomic_DNA"/>
</dbReference>